<evidence type="ECO:0000259" key="1">
    <source>
        <dbReference type="Pfam" id="PF12728"/>
    </source>
</evidence>
<dbReference type="SUPFAM" id="SSF46955">
    <property type="entry name" value="Putative DNA-binding domain"/>
    <property type="match status" value="1"/>
</dbReference>
<organism evidence="2">
    <name type="scientific">uncultured Thermomicrobiales bacterium</name>
    <dbReference type="NCBI Taxonomy" id="1645740"/>
    <lineage>
        <taxon>Bacteria</taxon>
        <taxon>Pseudomonadati</taxon>
        <taxon>Thermomicrobiota</taxon>
        <taxon>Thermomicrobia</taxon>
        <taxon>Thermomicrobiales</taxon>
        <taxon>environmental samples</taxon>
    </lineage>
</organism>
<dbReference type="InterPro" id="IPR009061">
    <property type="entry name" value="DNA-bd_dom_put_sf"/>
</dbReference>
<evidence type="ECO:0000313" key="2">
    <source>
        <dbReference type="EMBL" id="CAA9587369.1"/>
    </source>
</evidence>
<accession>A0A6J4VTI5</accession>
<reference evidence="2" key="1">
    <citation type="submission" date="2020-02" db="EMBL/GenBank/DDBJ databases">
        <authorList>
            <person name="Meier V. D."/>
        </authorList>
    </citation>
    <scope>NUCLEOTIDE SEQUENCE</scope>
    <source>
        <strain evidence="2">AVDCRST_MAG88</strain>
    </source>
</reference>
<protein>
    <recommendedName>
        <fullName evidence="1">Helix-turn-helix domain-containing protein</fullName>
    </recommendedName>
</protein>
<feature type="non-terminal residue" evidence="2">
    <location>
        <position position="1"/>
    </location>
</feature>
<dbReference type="Pfam" id="PF12728">
    <property type="entry name" value="HTH_17"/>
    <property type="match status" value="1"/>
</dbReference>
<name>A0A6J4VTI5_9BACT</name>
<dbReference type="InterPro" id="IPR010093">
    <property type="entry name" value="SinI_DNA-bd"/>
</dbReference>
<dbReference type="AlphaFoldDB" id="A0A6J4VTI5"/>
<dbReference type="NCBIfam" id="TIGR01764">
    <property type="entry name" value="excise"/>
    <property type="match status" value="1"/>
</dbReference>
<feature type="domain" description="Helix-turn-helix" evidence="1">
    <location>
        <begin position="77"/>
        <end position="124"/>
    </location>
</feature>
<dbReference type="EMBL" id="CADCWM010001037">
    <property type="protein sequence ID" value="CAA9587369.1"/>
    <property type="molecule type" value="Genomic_DNA"/>
</dbReference>
<proteinExistence type="predicted"/>
<dbReference type="InterPro" id="IPR041657">
    <property type="entry name" value="HTH_17"/>
</dbReference>
<sequence>QLREGPLGEDLSRLAQIAGGVLQAGRDEVLGAIDSVLQLLFWPVGADAYTVPRSFWEQPLGKMLSLAKLRSFEPNDLLSIGQAATVLKVTRPTIYRWMDDKALDYVRDDMSGRTFVVRQDVEAMKADMDAHEAPRA</sequence>
<gene>
    <name evidence="2" type="ORF">AVDCRST_MAG88-4173</name>
</gene>
<dbReference type="GO" id="GO:0003677">
    <property type="term" value="F:DNA binding"/>
    <property type="evidence" value="ECO:0007669"/>
    <property type="project" value="InterPro"/>
</dbReference>